<keyword evidence="2" id="KW-1185">Reference proteome</keyword>
<comment type="caution">
    <text evidence="1">The sequence shown here is derived from an EMBL/GenBank/DDBJ whole genome shotgun (WGS) entry which is preliminary data.</text>
</comment>
<evidence type="ECO:0000313" key="2">
    <source>
        <dbReference type="Proteomes" id="UP001057402"/>
    </source>
</evidence>
<proteinExistence type="predicted"/>
<protein>
    <submittedName>
        <fullName evidence="1">Uncharacterized protein</fullName>
    </submittedName>
</protein>
<sequence length="288" mass="33080">MDAFFFSPVQKNLPPGPRFFSVIGNYRFICSNRVNINISSYGPTWWLFCSNLASKVLHSSRLRSFSKLRRWSLDILLRRLGVWWLPWSTSNMPCSVSSCLSVSGISSRRMPSSTNTTSTALQRIMANMVKHLHIQEKAYEEIRGVVRSEVEEIEEDHLENMPFLKDVVLEEGLWRHSPGHLVLLHAVTEDAELNEYMIPKNGNINFMVAKMGRDPKSVGRMQWSSSQRFLNESSRKGEQAGTTEAFDITGSRKIKMMPFRAGRRICPGYGAAILHLEYFLANPIWRYQ</sequence>
<accession>A0ACB9N0I6</accession>
<name>A0ACB9N0I6_9MYRT</name>
<dbReference type="Proteomes" id="UP001057402">
    <property type="component" value="Chromosome 8"/>
</dbReference>
<reference evidence="2" key="1">
    <citation type="journal article" date="2023" name="Front. Plant Sci.">
        <title>Chromosomal-level genome assembly of Melastoma candidum provides insights into trichome evolution.</title>
        <authorList>
            <person name="Zhong Y."/>
            <person name="Wu W."/>
            <person name="Sun C."/>
            <person name="Zou P."/>
            <person name="Liu Y."/>
            <person name="Dai S."/>
            <person name="Zhou R."/>
        </authorList>
    </citation>
    <scope>NUCLEOTIDE SEQUENCE [LARGE SCALE GENOMIC DNA]</scope>
</reference>
<organism evidence="1 2">
    <name type="scientific">Melastoma candidum</name>
    <dbReference type="NCBI Taxonomy" id="119954"/>
    <lineage>
        <taxon>Eukaryota</taxon>
        <taxon>Viridiplantae</taxon>
        <taxon>Streptophyta</taxon>
        <taxon>Embryophyta</taxon>
        <taxon>Tracheophyta</taxon>
        <taxon>Spermatophyta</taxon>
        <taxon>Magnoliopsida</taxon>
        <taxon>eudicotyledons</taxon>
        <taxon>Gunneridae</taxon>
        <taxon>Pentapetalae</taxon>
        <taxon>rosids</taxon>
        <taxon>malvids</taxon>
        <taxon>Myrtales</taxon>
        <taxon>Melastomataceae</taxon>
        <taxon>Melastomatoideae</taxon>
        <taxon>Melastomateae</taxon>
        <taxon>Melastoma</taxon>
    </lineage>
</organism>
<evidence type="ECO:0000313" key="1">
    <source>
        <dbReference type="EMBL" id="KAI4329939.1"/>
    </source>
</evidence>
<gene>
    <name evidence="1" type="ORF">MLD38_028264</name>
</gene>
<dbReference type="EMBL" id="CM042887">
    <property type="protein sequence ID" value="KAI4329939.1"/>
    <property type="molecule type" value="Genomic_DNA"/>
</dbReference>